<dbReference type="GO" id="GO:1990904">
    <property type="term" value="C:ribonucleoprotein complex"/>
    <property type="evidence" value="ECO:0007669"/>
    <property type="project" value="UniProtKB-KW"/>
</dbReference>
<dbReference type="InterPro" id="IPR009000">
    <property type="entry name" value="Transl_B-barrel_sf"/>
</dbReference>
<dbReference type="Proteomes" id="UP001210925">
    <property type="component" value="Unassembled WGS sequence"/>
</dbReference>
<dbReference type="SUPFAM" id="SSF50447">
    <property type="entry name" value="Translation proteins"/>
    <property type="match status" value="1"/>
</dbReference>
<evidence type="ECO:0000256" key="4">
    <source>
        <dbReference type="SAM" id="MobiDB-lite"/>
    </source>
</evidence>
<evidence type="ECO:0000256" key="1">
    <source>
        <dbReference type="ARBA" id="ARBA00009269"/>
    </source>
</evidence>
<feature type="region of interest" description="Disordered" evidence="4">
    <location>
        <begin position="1"/>
        <end position="29"/>
    </location>
</feature>
<keyword evidence="2 5" id="KW-0689">Ribosomal protein</keyword>
<accession>A0AAD5UHD8</accession>
<evidence type="ECO:0000313" key="6">
    <source>
        <dbReference type="Proteomes" id="UP001210925"/>
    </source>
</evidence>
<proteinExistence type="inferred from homology"/>
<feature type="compositionally biased region" description="Basic residues" evidence="4">
    <location>
        <begin position="9"/>
        <end position="23"/>
    </location>
</feature>
<evidence type="ECO:0000256" key="2">
    <source>
        <dbReference type="ARBA" id="ARBA00022980"/>
    </source>
</evidence>
<gene>
    <name evidence="5" type="primary">RPL33A</name>
    <name evidence="5" type="ORF">HK103_004005</name>
</gene>
<comment type="caution">
    <text evidence="5">The sequence shown here is derived from an EMBL/GenBank/DDBJ whole genome shotgun (WGS) entry which is preliminary data.</text>
</comment>
<keyword evidence="6" id="KW-1185">Reference proteome</keyword>
<dbReference type="GO" id="GO:0005840">
    <property type="term" value="C:ribosome"/>
    <property type="evidence" value="ECO:0007669"/>
    <property type="project" value="UniProtKB-KW"/>
</dbReference>
<dbReference type="GO" id="GO:0003735">
    <property type="term" value="F:structural constituent of ribosome"/>
    <property type="evidence" value="ECO:0007669"/>
    <property type="project" value="InterPro"/>
</dbReference>
<reference evidence="5" key="1">
    <citation type="submission" date="2020-05" db="EMBL/GenBank/DDBJ databases">
        <title>Phylogenomic resolution of chytrid fungi.</title>
        <authorList>
            <person name="Stajich J.E."/>
            <person name="Amses K."/>
            <person name="Simmons R."/>
            <person name="Seto K."/>
            <person name="Myers J."/>
            <person name="Bonds A."/>
            <person name="Quandt C.A."/>
            <person name="Barry K."/>
            <person name="Liu P."/>
            <person name="Grigoriev I."/>
            <person name="Longcore J.E."/>
            <person name="James T.Y."/>
        </authorList>
    </citation>
    <scope>NUCLEOTIDE SEQUENCE</scope>
    <source>
        <strain evidence="5">PLAUS21</strain>
    </source>
</reference>
<dbReference type="PANTHER" id="PTHR10902">
    <property type="entry name" value="60S RIBOSOMAL PROTEIN L35A"/>
    <property type="match status" value="1"/>
</dbReference>
<dbReference type="FunFam" id="2.40.10.190:FF:000001">
    <property type="entry name" value="60S ribosomal protein L35a"/>
    <property type="match status" value="1"/>
</dbReference>
<dbReference type="HAMAP" id="MF_00573">
    <property type="entry name" value="Ribosomal_eL33"/>
    <property type="match status" value="1"/>
</dbReference>
<keyword evidence="3" id="KW-0687">Ribonucleoprotein</keyword>
<protein>
    <submittedName>
        <fullName evidence="5">60S ribosomal protein L33A</fullName>
    </submittedName>
</protein>
<comment type="similarity">
    <text evidence="1">Belongs to the eukaryotic ribosomal protein eL33 family.</text>
</comment>
<dbReference type="InterPro" id="IPR038661">
    <property type="entry name" value="Ribosomal_eL33_sf"/>
</dbReference>
<dbReference type="EMBL" id="JADGKB010000030">
    <property type="protein sequence ID" value="KAJ3258187.1"/>
    <property type="molecule type" value="Genomic_DNA"/>
</dbReference>
<dbReference type="AlphaFoldDB" id="A0AAD5UHD8"/>
<evidence type="ECO:0000256" key="3">
    <source>
        <dbReference type="ARBA" id="ARBA00023274"/>
    </source>
</evidence>
<name>A0AAD5UHD8_9FUNG</name>
<dbReference type="Gene3D" id="2.40.10.190">
    <property type="entry name" value="translation elongation factor selb, chain A, domain 4"/>
    <property type="match status" value="1"/>
</dbReference>
<dbReference type="InterPro" id="IPR001780">
    <property type="entry name" value="Ribosomal_eL33"/>
</dbReference>
<sequence length="108" mass="12131">MANVQPHRLYAKGRVTGHTRGKRNSKEHTSLIEIEGAKTTKDVQFYLGKRVAYVYRAQRAVDGSKIRVIWGRITRPHGTSGVARAKFASNLPPKAFGAQVRIVRKFLT</sequence>
<organism evidence="5 6">
    <name type="scientific">Boothiomyces macroporosus</name>
    <dbReference type="NCBI Taxonomy" id="261099"/>
    <lineage>
        <taxon>Eukaryota</taxon>
        <taxon>Fungi</taxon>
        <taxon>Fungi incertae sedis</taxon>
        <taxon>Chytridiomycota</taxon>
        <taxon>Chytridiomycota incertae sedis</taxon>
        <taxon>Chytridiomycetes</taxon>
        <taxon>Rhizophydiales</taxon>
        <taxon>Terramycetaceae</taxon>
        <taxon>Boothiomyces</taxon>
    </lineage>
</organism>
<dbReference type="GO" id="GO:0006412">
    <property type="term" value="P:translation"/>
    <property type="evidence" value="ECO:0007669"/>
    <property type="project" value="InterPro"/>
</dbReference>
<dbReference type="Pfam" id="PF01247">
    <property type="entry name" value="Ribosomal_L35Ae"/>
    <property type="match status" value="1"/>
</dbReference>
<evidence type="ECO:0000313" key="5">
    <source>
        <dbReference type="EMBL" id="KAJ3258187.1"/>
    </source>
</evidence>